<name>A0ABY4JQZ0_9BACI</name>
<dbReference type="Proteomes" id="UP000830639">
    <property type="component" value="Chromosome"/>
</dbReference>
<reference evidence="2 3" key="1">
    <citation type="submission" date="2022-04" db="EMBL/GenBank/DDBJ databases">
        <title>Mechanism of arsenic methylation and mitigation arsenic toxicity by Bacillus sp. LH14 from an Arsenic-Contaminated Paddy Soil.</title>
        <authorList>
            <person name="Wang D."/>
        </authorList>
    </citation>
    <scope>NUCLEOTIDE SEQUENCE [LARGE SCALE GENOMIC DNA]</scope>
    <source>
        <strain evidence="2 3">LH14</strain>
    </source>
</reference>
<dbReference type="RefSeq" id="WP_248269130.1">
    <property type="nucleotide sequence ID" value="NZ_CP096034.1"/>
</dbReference>
<keyword evidence="1" id="KW-0472">Membrane</keyword>
<protein>
    <submittedName>
        <fullName evidence="2">Uncharacterized protein</fullName>
    </submittedName>
</protein>
<keyword evidence="3" id="KW-1185">Reference proteome</keyword>
<proteinExistence type="predicted"/>
<feature type="transmembrane region" description="Helical" evidence="1">
    <location>
        <begin position="9"/>
        <end position="29"/>
    </location>
</feature>
<sequence length="94" mass="10700">MEQTKWREIALIISPVILLPIIMFLFLHLSPSVAIRTQVFMDGHPIIAIKTDITEDSGYYDLTKLPKESAPMYFGHFKVSKHGFLYFAHSAGFA</sequence>
<keyword evidence="1" id="KW-0812">Transmembrane</keyword>
<evidence type="ECO:0000256" key="1">
    <source>
        <dbReference type="SAM" id="Phobius"/>
    </source>
</evidence>
<gene>
    <name evidence="2" type="ORF">MY490_10455</name>
</gene>
<accession>A0ABY4JQZ0</accession>
<keyword evidence="1" id="KW-1133">Transmembrane helix</keyword>
<evidence type="ECO:0000313" key="2">
    <source>
        <dbReference type="EMBL" id="UPM56219.1"/>
    </source>
</evidence>
<organism evidence="2 3">
    <name type="scientific">Gottfriedia acidiceleris</name>
    <dbReference type="NCBI Taxonomy" id="371036"/>
    <lineage>
        <taxon>Bacteria</taxon>
        <taxon>Bacillati</taxon>
        <taxon>Bacillota</taxon>
        <taxon>Bacilli</taxon>
        <taxon>Bacillales</taxon>
        <taxon>Bacillaceae</taxon>
        <taxon>Gottfriedia</taxon>
    </lineage>
</organism>
<evidence type="ECO:0000313" key="3">
    <source>
        <dbReference type="Proteomes" id="UP000830639"/>
    </source>
</evidence>
<dbReference type="EMBL" id="CP096034">
    <property type="protein sequence ID" value="UPM56219.1"/>
    <property type="molecule type" value="Genomic_DNA"/>
</dbReference>